<comment type="pathway">
    <text evidence="2 9">Cell wall biogenesis; peptidoglycan biosynthesis.</text>
</comment>
<evidence type="ECO:0000256" key="5">
    <source>
        <dbReference type="ARBA" id="ARBA00022618"/>
    </source>
</evidence>
<sequence>MIPVPGFENRRVAVFGLGRSGITAARALQAGGAVPILWDDGVSGRMQAEAEGFPVEDLTAADWSGFAALVLSPGAPLTHPKPHWTVDRARDAGVPVIGDVELFARAVAALPEGQRPRVVAVTGTNGKSTTTALIGWVLKQAGLTVHVGGNIGIGVLALPAPTPEAVYVIEVSSYQLDLTTTFAPDVAILTNISPDHLDRHGGMEGYVAAKRRIFQAQRPDATALVGVDERWGREILAGLRADGRSAVEVRTASPSPLAGEGGPKGRMGGLSEQDALPADPSQTAPPSVSLRKPPSPARGEGIVRAAPGRIEIDEGPGIDLSTARSLPGRHNAQNAAFAYATARALGVSHDAAVEGLLTFPGLAHRMEAIGHIGPVRFINDSKATNADAARQALSSYPSVFWIAGGRAKDGGIDDLADLFPRIARAYLIGEAADAFAAALGDTPHQIVHTIDAAVAAAARDAASAGGPQIVLLSPACASFDQYPDFEARGEAFRAAALNLGATPETAS</sequence>
<dbReference type="PANTHER" id="PTHR43692">
    <property type="entry name" value="UDP-N-ACETYLMURAMOYLALANINE--D-GLUTAMATE LIGASE"/>
    <property type="match status" value="1"/>
</dbReference>
<dbReference type="Proteomes" id="UP001055429">
    <property type="component" value="Chromosome"/>
</dbReference>
<name>A0ABY4SP03_9CAUL</name>
<dbReference type="PANTHER" id="PTHR43692:SF1">
    <property type="entry name" value="UDP-N-ACETYLMURAMOYLALANINE--D-GLUTAMATE LIGASE"/>
    <property type="match status" value="1"/>
</dbReference>
<keyword evidence="5 9" id="KW-0132">Cell division</keyword>
<feature type="compositionally biased region" description="Gly residues" evidence="10">
    <location>
        <begin position="259"/>
        <end position="268"/>
    </location>
</feature>
<keyword evidence="6 9" id="KW-0547">Nucleotide-binding</keyword>
<feature type="binding site" evidence="9">
    <location>
        <begin position="123"/>
        <end position="129"/>
    </location>
    <ligand>
        <name>ATP</name>
        <dbReference type="ChEBI" id="CHEBI:30616"/>
    </ligand>
</feature>
<accession>A0ABY4SP03</accession>
<comment type="function">
    <text evidence="9">Cell wall formation. Catalyzes the addition of glutamate to the nucleotide precursor UDP-N-acetylmuramoyl-L-alanine (UMA).</text>
</comment>
<dbReference type="InterPro" id="IPR005762">
    <property type="entry name" value="MurD"/>
</dbReference>
<dbReference type="HAMAP" id="MF_00639">
    <property type="entry name" value="MurD"/>
    <property type="match status" value="1"/>
</dbReference>
<evidence type="ECO:0000313" key="14">
    <source>
        <dbReference type="Proteomes" id="UP001055429"/>
    </source>
</evidence>
<evidence type="ECO:0000259" key="11">
    <source>
        <dbReference type="Pfam" id="PF02875"/>
    </source>
</evidence>
<comment type="similarity">
    <text evidence="9">Belongs to the MurCDEF family.</text>
</comment>
<evidence type="ECO:0000256" key="8">
    <source>
        <dbReference type="ARBA" id="ARBA00023306"/>
    </source>
</evidence>
<keyword evidence="9" id="KW-0573">Peptidoglycan synthesis</keyword>
<feature type="region of interest" description="Disordered" evidence="10">
    <location>
        <begin position="245"/>
        <end position="308"/>
    </location>
</feature>
<keyword evidence="7 9" id="KW-0067">ATP-binding</keyword>
<evidence type="ECO:0000313" key="13">
    <source>
        <dbReference type="EMBL" id="URI14410.1"/>
    </source>
</evidence>
<proteinExistence type="inferred from homology"/>
<dbReference type="Gene3D" id="3.40.50.720">
    <property type="entry name" value="NAD(P)-binding Rossmann-like Domain"/>
    <property type="match status" value="1"/>
</dbReference>
<evidence type="ECO:0000256" key="6">
    <source>
        <dbReference type="ARBA" id="ARBA00022741"/>
    </source>
</evidence>
<dbReference type="RefSeq" id="WP_250201489.1">
    <property type="nucleotide sequence ID" value="NZ_CP097649.1"/>
</dbReference>
<evidence type="ECO:0000256" key="9">
    <source>
        <dbReference type="HAMAP-Rule" id="MF_00639"/>
    </source>
</evidence>
<reference evidence="13" key="1">
    <citation type="submission" date="2022-05" db="EMBL/GenBank/DDBJ databases">
        <title>Brevundimonas albigilva TT17 genome sequence.</title>
        <authorList>
            <person name="Lee K."/>
            <person name="Son H."/>
        </authorList>
    </citation>
    <scope>NUCLEOTIDE SEQUENCE</scope>
    <source>
        <strain evidence="13">TT17</strain>
    </source>
</reference>
<evidence type="ECO:0000259" key="12">
    <source>
        <dbReference type="Pfam" id="PF08245"/>
    </source>
</evidence>
<dbReference type="InterPro" id="IPR036565">
    <property type="entry name" value="Mur-like_cat_sf"/>
</dbReference>
<dbReference type="Pfam" id="PF08245">
    <property type="entry name" value="Mur_ligase_M"/>
    <property type="match status" value="1"/>
</dbReference>
<dbReference type="SUPFAM" id="SSF53244">
    <property type="entry name" value="MurD-like peptide ligases, peptide-binding domain"/>
    <property type="match status" value="1"/>
</dbReference>
<evidence type="ECO:0000256" key="7">
    <source>
        <dbReference type="ARBA" id="ARBA00022840"/>
    </source>
</evidence>
<keyword evidence="9" id="KW-0133">Cell shape</keyword>
<dbReference type="Pfam" id="PF02875">
    <property type="entry name" value="Mur_ligase_C"/>
    <property type="match status" value="1"/>
</dbReference>
<protein>
    <recommendedName>
        <fullName evidence="9">UDP-N-acetylmuramoylalanine--D-glutamate ligase</fullName>
        <ecNumber evidence="9">6.3.2.9</ecNumber>
    </recommendedName>
    <alternativeName>
        <fullName evidence="9">D-glutamic acid-adding enzyme</fullName>
    </alternativeName>
    <alternativeName>
        <fullName evidence="9">UDP-N-acetylmuramoyl-L-alanyl-D-glutamate synthetase</fullName>
    </alternativeName>
</protein>
<feature type="domain" description="Mur ligase C-terminal" evidence="11">
    <location>
        <begin position="364"/>
        <end position="476"/>
    </location>
</feature>
<dbReference type="InterPro" id="IPR036615">
    <property type="entry name" value="Mur_ligase_C_dom_sf"/>
</dbReference>
<keyword evidence="3 9" id="KW-0963">Cytoplasm</keyword>
<keyword evidence="9" id="KW-0961">Cell wall biogenesis/degradation</keyword>
<dbReference type="SUPFAM" id="SSF51984">
    <property type="entry name" value="MurCD N-terminal domain"/>
    <property type="match status" value="1"/>
</dbReference>
<dbReference type="EMBL" id="CP097649">
    <property type="protein sequence ID" value="URI14410.1"/>
    <property type="molecule type" value="Genomic_DNA"/>
</dbReference>
<dbReference type="InterPro" id="IPR013221">
    <property type="entry name" value="Mur_ligase_cen"/>
</dbReference>
<dbReference type="PROSITE" id="PS01011">
    <property type="entry name" value="FOLYLPOLYGLU_SYNT_1"/>
    <property type="match status" value="1"/>
</dbReference>
<keyword evidence="8 9" id="KW-0131">Cell cycle</keyword>
<keyword evidence="14" id="KW-1185">Reference proteome</keyword>
<dbReference type="GO" id="GO:0016874">
    <property type="term" value="F:ligase activity"/>
    <property type="evidence" value="ECO:0007669"/>
    <property type="project" value="UniProtKB-KW"/>
</dbReference>
<comment type="subcellular location">
    <subcellularLocation>
        <location evidence="1 9">Cytoplasm</location>
    </subcellularLocation>
</comment>
<comment type="catalytic activity">
    <reaction evidence="9">
        <text>UDP-N-acetyl-alpha-D-muramoyl-L-alanine + D-glutamate + ATP = UDP-N-acetyl-alpha-D-muramoyl-L-alanyl-D-glutamate + ADP + phosphate + H(+)</text>
        <dbReference type="Rhea" id="RHEA:16429"/>
        <dbReference type="ChEBI" id="CHEBI:15378"/>
        <dbReference type="ChEBI" id="CHEBI:29986"/>
        <dbReference type="ChEBI" id="CHEBI:30616"/>
        <dbReference type="ChEBI" id="CHEBI:43474"/>
        <dbReference type="ChEBI" id="CHEBI:83898"/>
        <dbReference type="ChEBI" id="CHEBI:83900"/>
        <dbReference type="ChEBI" id="CHEBI:456216"/>
        <dbReference type="EC" id="6.3.2.9"/>
    </reaction>
</comment>
<dbReference type="EC" id="6.3.2.9" evidence="9"/>
<evidence type="ECO:0000256" key="1">
    <source>
        <dbReference type="ARBA" id="ARBA00004496"/>
    </source>
</evidence>
<evidence type="ECO:0000256" key="10">
    <source>
        <dbReference type="SAM" id="MobiDB-lite"/>
    </source>
</evidence>
<evidence type="ECO:0000256" key="3">
    <source>
        <dbReference type="ARBA" id="ARBA00022490"/>
    </source>
</evidence>
<organism evidence="13 14">
    <name type="scientific">Brevundimonas albigilva</name>
    <dbReference type="NCBI Taxonomy" id="1312364"/>
    <lineage>
        <taxon>Bacteria</taxon>
        <taxon>Pseudomonadati</taxon>
        <taxon>Pseudomonadota</taxon>
        <taxon>Alphaproteobacteria</taxon>
        <taxon>Caulobacterales</taxon>
        <taxon>Caulobacteraceae</taxon>
        <taxon>Brevundimonas</taxon>
    </lineage>
</organism>
<evidence type="ECO:0000256" key="4">
    <source>
        <dbReference type="ARBA" id="ARBA00022598"/>
    </source>
</evidence>
<feature type="domain" description="Mur ligase central" evidence="12">
    <location>
        <begin position="121"/>
        <end position="245"/>
    </location>
</feature>
<dbReference type="Gene3D" id="3.40.1190.10">
    <property type="entry name" value="Mur-like, catalytic domain"/>
    <property type="match status" value="1"/>
</dbReference>
<evidence type="ECO:0000256" key="2">
    <source>
        <dbReference type="ARBA" id="ARBA00004752"/>
    </source>
</evidence>
<dbReference type="InterPro" id="IPR004101">
    <property type="entry name" value="Mur_ligase_C"/>
</dbReference>
<dbReference type="Gene3D" id="3.90.190.20">
    <property type="entry name" value="Mur ligase, C-terminal domain"/>
    <property type="match status" value="1"/>
</dbReference>
<gene>
    <name evidence="9" type="primary">murD</name>
    <name evidence="13" type="ORF">M8231_11330</name>
</gene>
<dbReference type="SUPFAM" id="SSF53623">
    <property type="entry name" value="MurD-like peptide ligases, catalytic domain"/>
    <property type="match status" value="1"/>
</dbReference>
<keyword evidence="4 9" id="KW-0436">Ligase</keyword>
<dbReference type="InterPro" id="IPR018109">
    <property type="entry name" value="Folylpolyglutamate_synth_CS"/>
</dbReference>